<sequence length="344" mass="40118">MLLIVRKRYSLMALVQIRNKKPSWRKELYMPMFSVIVPLYNKEQYIKKTVSCVLAQIITDFELIIVDDGSTDNGPRYVSEIQDERIRMVSQDNAGVSTARNHGIREAKGKYICFLDADDTWNVDFLQTAKELFDEFPDAGMVCPSYQVAYGNKVVHPVWKSVDMKKDSYVEDFYEMATASFWICNSSCAAVKREVIQRMERWFPEGETVYEDFDFWIRLGSLCKVAHSNKICATYQRETATNARKTHEHKTVYSVSYMRTLDSLFNSDSLTIEQKKWIKEIKDRRMVPFVFSLLLAGEKKKAKQVLKDWKPCNTYKKYKMGLNACCCIPNRGLEIVQSIRMKVF</sequence>
<dbReference type="CDD" id="cd00761">
    <property type="entry name" value="Glyco_tranf_GTA_type"/>
    <property type="match status" value="1"/>
</dbReference>
<evidence type="ECO:0000313" key="4">
    <source>
        <dbReference type="Proteomes" id="UP000285981"/>
    </source>
</evidence>
<dbReference type="Gene3D" id="3.90.550.10">
    <property type="entry name" value="Spore Coat Polysaccharide Biosynthesis Protein SpsA, Chain A"/>
    <property type="match status" value="1"/>
</dbReference>
<organism evidence="3 4">
    <name type="scientific">Dorea formicigenerans</name>
    <dbReference type="NCBI Taxonomy" id="39486"/>
    <lineage>
        <taxon>Bacteria</taxon>
        <taxon>Bacillati</taxon>
        <taxon>Bacillota</taxon>
        <taxon>Clostridia</taxon>
        <taxon>Lachnospirales</taxon>
        <taxon>Lachnospiraceae</taxon>
        <taxon>Dorea</taxon>
    </lineage>
</organism>
<dbReference type="SUPFAM" id="SSF53448">
    <property type="entry name" value="Nucleotide-diphospho-sugar transferases"/>
    <property type="match status" value="1"/>
</dbReference>
<name>A0A414AEI6_9FIRM</name>
<accession>A0A414AEI6</accession>
<dbReference type="AlphaFoldDB" id="A0A414AEI6"/>
<reference evidence="3 4" key="1">
    <citation type="submission" date="2018-08" db="EMBL/GenBank/DDBJ databases">
        <title>A genome reference for cultivated species of the human gut microbiota.</title>
        <authorList>
            <person name="Zou Y."/>
            <person name="Xue W."/>
            <person name="Luo G."/>
        </authorList>
    </citation>
    <scope>NUCLEOTIDE SEQUENCE [LARGE SCALE GENOMIC DNA]</scope>
    <source>
        <strain evidence="3 4">AF21-25</strain>
    </source>
</reference>
<dbReference type="Proteomes" id="UP000285981">
    <property type="component" value="Unassembled WGS sequence"/>
</dbReference>
<proteinExistence type="inferred from homology"/>
<dbReference type="PANTHER" id="PTHR43685">
    <property type="entry name" value="GLYCOSYLTRANSFERASE"/>
    <property type="match status" value="1"/>
</dbReference>
<dbReference type="Pfam" id="PF00535">
    <property type="entry name" value="Glycos_transf_2"/>
    <property type="match status" value="1"/>
</dbReference>
<dbReference type="PANTHER" id="PTHR43685:SF11">
    <property type="entry name" value="GLYCOSYLTRANSFERASE TAGX-RELATED"/>
    <property type="match status" value="1"/>
</dbReference>
<dbReference type="GO" id="GO:0016740">
    <property type="term" value="F:transferase activity"/>
    <property type="evidence" value="ECO:0007669"/>
    <property type="project" value="UniProtKB-KW"/>
</dbReference>
<dbReference type="InterPro" id="IPR001173">
    <property type="entry name" value="Glyco_trans_2-like"/>
</dbReference>
<gene>
    <name evidence="3" type="ORF">DWX78_07885</name>
</gene>
<comment type="similarity">
    <text evidence="1">Belongs to the glycosyltransferase 2 family.</text>
</comment>
<evidence type="ECO:0000259" key="2">
    <source>
        <dbReference type="Pfam" id="PF00535"/>
    </source>
</evidence>
<dbReference type="EMBL" id="QRVU01000033">
    <property type="protein sequence ID" value="RGS70346.1"/>
    <property type="molecule type" value="Genomic_DNA"/>
</dbReference>
<keyword evidence="3" id="KW-0808">Transferase</keyword>
<evidence type="ECO:0000256" key="1">
    <source>
        <dbReference type="ARBA" id="ARBA00006739"/>
    </source>
</evidence>
<protein>
    <submittedName>
        <fullName evidence="3">Glycosyltransferase</fullName>
    </submittedName>
</protein>
<evidence type="ECO:0000313" key="3">
    <source>
        <dbReference type="EMBL" id="RGS70346.1"/>
    </source>
</evidence>
<comment type="caution">
    <text evidence="3">The sequence shown here is derived from an EMBL/GenBank/DDBJ whole genome shotgun (WGS) entry which is preliminary data.</text>
</comment>
<feature type="domain" description="Glycosyltransferase 2-like" evidence="2">
    <location>
        <begin position="34"/>
        <end position="196"/>
    </location>
</feature>
<dbReference type="InterPro" id="IPR029044">
    <property type="entry name" value="Nucleotide-diphossugar_trans"/>
</dbReference>
<dbReference type="InterPro" id="IPR050834">
    <property type="entry name" value="Glycosyltransf_2"/>
</dbReference>